<evidence type="ECO:0000313" key="1">
    <source>
        <dbReference type="EMBL" id="RFU63686.1"/>
    </source>
</evidence>
<dbReference type="InterPro" id="IPR036173">
    <property type="entry name" value="G39-like_N_sf"/>
</dbReference>
<dbReference type="AlphaFoldDB" id="A0A372LDD5"/>
<sequence>MTKRETFEILKLIGDYYGQFTVDQQKIDAWNEALKTYSFQQIKQNLVCYVTQSPAPPKISDLVKQNPAGGHTAPGAHQTLDLEWEPAVEQDIREELQRLRKILGIRKD</sequence>
<dbReference type="OrthoDB" id="2925747at2"/>
<comment type="caution">
    <text evidence="1">The sequence shown here is derived from an EMBL/GenBank/DDBJ whole genome shotgun (WGS) entry which is preliminary data.</text>
</comment>
<name>A0A372LDD5_9BACI</name>
<dbReference type="Proteomes" id="UP000264541">
    <property type="component" value="Unassembled WGS sequence"/>
</dbReference>
<protein>
    <submittedName>
        <fullName evidence="1">Uncharacterized protein</fullName>
    </submittedName>
</protein>
<reference evidence="1 2" key="1">
    <citation type="submission" date="2018-08" db="EMBL/GenBank/DDBJ databases">
        <title>Bacillus chawlae sp. nov., Bacillus glennii sp. nov., and Bacillus saganii sp. nov. Isolated from the Vehicle Assembly Building at Kennedy Space Center where the Viking Spacecraft were Assembled.</title>
        <authorList>
            <person name="Seuylemezian A."/>
            <person name="Vaishampayan P."/>
        </authorList>
    </citation>
    <scope>NUCLEOTIDE SEQUENCE [LARGE SCALE GENOMIC DNA]</scope>
    <source>
        <strain evidence="1 2">V47-23a</strain>
    </source>
</reference>
<dbReference type="EMBL" id="QVTE01000063">
    <property type="protein sequence ID" value="RFU63686.1"/>
    <property type="molecule type" value="Genomic_DNA"/>
</dbReference>
<evidence type="ECO:0000313" key="2">
    <source>
        <dbReference type="Proteomes" id="UP000264541"/>
    </source>
</evidence>
<gene>
    <name evidence="1" type="ORF">D0469_19360</name>
</gene>
<keyword evidence="2" id="KW-1185">Reference proteome</keyword>
<organism evidence="1 2">
    <name type="scientific">Peribacillus saganii</name>
    <dbReference type="NCBI Taxonomy" id="2303992"/>
    <lineage>
        <taxon>Bacteria</taxon>
        <taxon>Bacillati</taxon>
        <taxon>Bacillota</taxon>
        <taxon>Bacilli</taxon>
        <taxon>Bacillales</taxon>
        <taxon>Bacillaceae</taxon>
        <taxon>Peribacillus</taxon>
    </lineage>
</organism>
<dbReference type="Gene3D" id="1.10.8.200">
    <property type="entry name" value="Replisome organizer (g39p helicase loader/inhibitor protein)"/>
    <property type="match status" value="1"/>
</dbReference>
<accession>A0A372LDD5</accession>
<proteinExistence type="predicted"/>
<dbReference type="RefSeq" id="WP_117328374.1">
    <property type="nucleotide sequence ID" value="NZ_QVTE01000063.1"/>
</dbReference>
<dbReference type="SUPFAM" id="SSF89064">
    <property type="entry name" value="Replisome organizer (g39p helicase loader/inhibitor protein)"/>
    <property type="match status" value="1"/>
</dbReference>